<keyword evidence="2" id="KW-1133">Transmembrane helix</keyword>
<feature type="transmembrane region" description="Helical" evidence="2">
    <location>
        <begin position="6"/>
        <end position="28"/>
    </location>
</feature>
<dbReference type="GeneID" id="63803943"/>
<proteinExistence type="predicted"/>
<evidence type="ECO:0000313" key="4">
    <source>
        <dbReference type="Proteomes" id="UP000193922"/>
    </source>
</evidence>
<feature type="compositionally biased region" description="Polar residues" evidence="1">
    <location>
        <begin position="103"/>
        <end position="113"/>
    </location>
</feature>
<evidence type="ECO:0000313" key="3">
    <source>
        <dbReference type="EMBL" id="ORX70775.1"/>
    </source>
</evidence>
<name>A0A1Y1WBN4_9FUNG</name>
<feature type="compositionally biased region" description="Polar residues" evidence="1">
    <location>
        <begin position="320"/>
        <end position="329"/>
    </location>
</feature>
<reference evidence="3 4" key="1">
    <citation type="submission" date="2016-07" db="EMBL/GenBank/DDBJ databases">
        <title>Pervasive Adenine N6-methylation of Active Genes in Fungi.</title>
        <authorList>
            <consortium name="DOE Joint Genome Institute"/>
            <person name="Mondo S.J."/>
            <person name="Dannebaum R.O."/>
            <person name="Kuo R.C."/>
            <person name="Labutti K."/>
            <person name="Haridas S."/>
            <person name="Kuo A."/>
            <person name="Salamov A."/>
            <person name="Ahrendt S.R."/>
            <person name="Lipzen A."/>
            <person name="Sullivan W."/>
            <person name="Andreopoulos W.B."/>
            <person name="Clum A."/>
            <person name="Lindquist E."/>
            <person name="Daum C."/>
            <person name="Ramamoorthy G.K."/>
            <person name="Gryganskyi A."/>
            <person name="Culley D."/>
            <person name="Magnuson J.K."/>
            <person name="James T.Y."/>
            <person name="O'Malley M.A."/>
            <person name="Stajich J.E."/>
            <person name="Spatafora J.W."/>
            <person name="Visel A."/>
            <person name="Grigoriev I.V."/>
        </authorList>
    </citation>
    <scope>NUCLEOTIDE SEQUENCE [LARGE SCALE GENOMIC DNA]</scope>
    <source>
        <strain evidence="3 4">ATCC 12442</strain>
    </source>
</reference>
<dbReference type="AlphaFoldDB" id="A0A1Y1WBN4"/>
<feature type="region of interest" description="Disordered" evidence="1">
    <location>
        <begin position="103"/>
        <end position="230"/>
    </location>
</feature>
<dbReference type="EMBL" id="MCFD01000005">
    <property type="protein sequence ID" value="ORX70775.1"/>
    <property type="molecule type" value="Genomic_DNA"/>
</dbReference>
<comment type="caution">
    <text evidence="3">The sequence shown here is derived from an EMBL/GenBank/DDBJ whole genome shotgun (WGS) entry which is preliminary data.</text>
</comment>
<dbReference type="RefSeq" id="XP_040744354.1">
    <property type="nucleotide sequence ID" value="XM_040887295.1"/>
</dbReference>
<feature type="compositionally biased region" description="Low complexity" evidence="1">
    <location>
        <begin position="166"/>
        <end position="181"/>
    </location>
</feature>
<keyword evidence="2" id="KW-0472">Membrane</keyword>
<gene>
    <name evidence="3" type="ORF">DL89DRAFT_266907</name>
</gene>
<organism evidence="3 4">
    <name type="scientific">Linderina pennispora</name>
    <dbReference type="NCBI Taxonomy" id="61395"/>
    <lineage>
        <taxon>Eukaryota</taxon>
        <taxon>Fungi</taxon>
        <taxon>Fungi incertae sedis</taxon>
        <taxon>Zoopagomycota</taxon>
        <taxon>Kickxellomycotina</taxon>
        <taxon>Kickxellomycetes</taxon>
        <taxon>Kickxellales</taxon>
        <taxon>Kickxellaceae</taxon>
        <taxon>Linderina</taxon>
    </lineage>
</organism>
<accession>A0A1Y1WBN4</accession>
<dbReference type="OrthoDB" id="10449908at2759"/>
<dbReference type="Proteomes" id="UP000193922">
    <property type="component" value="Unassembled WGS sequence"/>
</dbReference>
<sequence length="356" mass="38193">MEAWTIIVIVIAAVAAGVIAGGLGVYAVTKHRISTAVDDKEKQRKGNIARCRDVYSEEYLAQFTEADTQMARKMSQSKEGLRLTLKLPGPSFRLPVASKLYASQSPPSLSGSCAVSLKRDNEKSRHPTLAGLTVVDRRQAVRGGLGSKPDAARQTVQDGIVKQQPSSQDEASDDSSSTSDSGPLADTEDSQNDRTIVARPRVEWSNPVSDSCHDSMSEQTSSPDGQPVSLEPLETDYEVVEEYPENTGSLAITTSTSTPLTLASLPRESDEFVFVPPSPSCSSMLEISVSDTLAHPLPVTAAFRNSVIKKMPHPPDHTPRISSAPSLSMGTDRRSLTRILNETQPLGITSEASAVC</sequence>
<keyword evidence="4" id="KW-1185">Reference proteome</keyword>
<evidence type="ECO:0000256" key="2">
    <source>
        <dbReference type="SAM" id="Phobius"/>
    </source>
</evidence>
<keyword evidence="2" id="KW-0812">Transmembrane</keyword>
<feature type="region of interest" description="Disordered" evidence="1">
    <location>
        <begin position="311"/>
        <end position="331"/>
    </location>
</feature>
<protein>
    <submittedName>
        <fullName evidence="3">Uncharacterized protein</fullName>
    </submittedName>
</protein>
<evidence type="ECO:0000256" key="1">
    <source>
        <dbReference type="SAM" id="MobiDB-lite"/>
    </source>
</evidence>